<feature type="compositionally biased region" description="Basic and acidic residues" evidence="4">
    <location>
        <begin position="309"/>
        <end position="357"/>
    </location>
</feature>
<dbReference type="AlphaFoldDB" id="A0AAD5XH96"/>
<dbReference type="Proteomes" id="UP001211907">
    <property type="component" value="Unassembled WGS sequence"/>
</dbReference>
<feature type="compositionally biased region" description="Basic and acidic residues" evidence="4">
    <location>
        <begin position="511"/>
        <end position="527"/>
    </location>
</feature>
<dbReference type="InterPro" id="IPR009057">
    <property type="entry name" value="Homeodomain-like_sf"/>
</dbReference>
<feature type="compositionally biased region" description="Low complexity" evidence="4">
    <location>
        <begin position="567"/>
        <end position="581"/>
    </location>
</feature>
<evidence type="ECO:0000256" key="2">
    <source>
        <dbReference type="ARBA" id="ARBA00022490"/>
    </source>
</evidence>
<keyword evidence="3" id="KW-0143">Chaperone</keyword>
<evidence type="ECO:0000259" key="6">
    <source>
        <dbReference type="PROSITE" id="PS50090"/>
    </source>
</evidence>
<dbReference type="SUPFAM" id="SSF46689">
    <property type="entry name" value="Homeodomain-like"/>
    <property type="match status" value="2"/>
</dbReference>
<evidence type="ECO:0000256" key="3">
    <source>
        <dbReference type="ARBA" id="ARBA00023186"/>
    </source>
</evidence>
<feature type="domain" description="J" evidence="5">
    <location>
        <begin position="100"/>
        <end position="171"/>
    </location>
</feature>
<keyword evidence="2" id="KW-0963">Cytoplasm</keyword>
<feature type="region of interest" description="Disordered" evidence="4">
    <location>
        <begin position="446"/>
        <end position="465"/>
    </location>
</feature>
<dbReference type="CDD" id="cd06257">
    <property type="entry name" value="DnaJ"/>
    <property type="match status" value="1"/>
</dbReference>
<dbReference type="PRINTS" id="PR00625">
    <property type="entry name" value="JDOMAIN"/>
</dbReference>
<feature type="region of interest" description="Disordered" evidence="4">
    <location>
        <begin position="504"/>
        <end position="581"/>
    </location>
</feature>
<dbReference type="Gene3D" id="1.10.10.60">
    <property type="entry name" value="Homeodomain-like"/>
    <property type="match status" value="2"/>
</dbReference>
<feature type="domain" description="Myb-like" evidence="6">
    <location>
        <begin position="462"/>
        <end position="519"/>
    </location>
</feature>
<dbReference type="GO" id="GO:0006450">
    <property type="term" value="P:regulation of translational fidelity"/>
    <property type="evidence" value="ECO:0007669"/>
    <property type="project" value="InterPro"/>
</dbReference>
<dbReference type="InterPro" id="IPR054076">
    <property type="entry name" value="ZUO1-like_ZHD"/>
</dbReference>
<dbReference type="SMART" id="SM00271">
    <property type="entry name" value="DnaJ"/>
    <property type="match status" value="1"/>
</dbReference>
<gene>
    <name evidence="7" type="primary">DNAJC2</name>
    <name evidence="7" type="ORF">HK100_011066</name>
</gene>
<evidence type="ECO:0000313" key="8">
    <source>
        <dbReference type="Proteomes" id="UP001211907"/>
    </source>
</evidence>
<dbReference type="CDD" id="cd00167">
    <property type="entry name" value="SANT"/>
    <property type="match status" value="1"/>
</dbReference>
<dbReference type="PANTHER" id="PTHR43999:SF1">
    <property type="entry name" value="DNAJ HOMOLOG SUBFAMILY C MEMBER 2"/>
    <property type="match status" value="1"/>
</dbReference>
<dbReference type="GO" id="GO:0051083">
    <property type="term" value="P:'de novo' cotranslational protein folding"/>
    <property type="evidence" value="ECO:0007669"/>
    <property type="project" value="InterPro"/>
</dbReference>
<keyword evidence="8" id="KW-1185">Reference proteome</keyword>
<accession>A0AAD5XH96</accession>
<dbReference type="Gene3D" id="1.10.8.840">
    <property type="entry name" value="Ribosome-associated complex head domain"/>
    <property type="match status" value="1"/>
</dbReference>
<dbReference type="InterPro" id="IPR058871">
    <property type="entry name" value="Zuotin_N"/>
</dbReference>
<evidence type="ECO:0000259" key="5">
    <source>
        <dbReference type="PROSITE" id="PS50076"/>
    </source>
</evidence>
<dbReference type="Gene3D" id="1.10.287.110">
    <property type="entry name" value="DnaJ domain"/>
    <property type="match status" value="1"/>
</dbReference>
<organism evidence="7 8">
    <name type="scientific">Physocladia obscura</name>
    <dbReference type="NCBI Taxonomy" id="109957"/>
    <lineage>
        <taxon>Eukaryota</taxon>
        <taxon>Fungi</taxon>
        <taxon>Fungi incertae sedis</taxon>
        <taxon>Chytridiomycota</taxon>
        <taxon>Chytridiomycota incertae sedis</taxon>
        <taxon>Chytridiomycetes</taxon>
        <taxon>Chytridiales</taxon>
        <taxon>Chytriomycetaceae</taxon>
        <taxon>Physocladia</taxon>
    </lineage>
</organism>
<comment type="subcellular location">
    <subcellularLocation>
        <location evidence="1">Cytoplasm</location>
    </subcellularLocation>
</comment>
<dbReference type="SUPFAM" id="SSF46565">
    <property type="entry name" value="Chaperone J-domain"/>
    <property type="match status" value="1"/>
</dbReference>
<name>A0AAD5XH96_9FUNG</name>
<dbReference type="CDD" id="cd23953">
    <property type="entry name" value="zuotin_NTD"/>
    <property type="match status" value="1"/>
</dbReference>
<dbReference type="PROSITE" id="PS50090">
    <property type="entry name" value="MYB_LIKE"/>
    <property type="match status" value="1"/>
</dbReference>
<sequence>MSLPLSFLLPPPPASWDSSTGHDIRVHKRIAPVKAGIVEPVGAEFLAVLRRNRYNRTLTQDWELEKALKDSAVDGDDDWVEEPETKALLASDPNNWKHQDHYAILGISRLRWTATDEQIKKAYRKKVLKHHPDKKAATTGKKDDDAYFKCLQKAWEIMTDPALRRQWDSCDPTFDDDLPTAVKKGSTFYETFAPAFEKEARFSKDPAVLRANLGDDSSSREEVEAFYQLWINFDSWRTFEFMDEEEEGGLNSDKSREAKRYLDKKNRAARSRLKKEDNQRVIKFIETAMKLDPRIQKIKEEERAAREAKKYARENAGKKEAEDAAKRAAEVKAAEEASAAEEKERRDVEKKEREAHKKLARKARNAIKAVFSGNNFFLDVKAKPAALEEQQTKFDALIETLELWQLEEFKERLDDAVSGGIAALNAVLISEHELLNSRKEAEAAAAATKASGRSNANSSATAAKKAKAPWSTKEVSTLVKAVKTFPGGTVSRWEKVAEYVNLHGVDSPADSNDRGPDECIKKSKEMQDASVAERTALQSAATEASKKKDTMLNEKPSDRTEVNSDLATPAGSAKAAKPAVASSTTAGGFVLPENDMWSAAQQAALEEGLKKYPAIQFNSAPAKRWEEIAKEVDGKNVKEVKQRMKDLADALAKSKKPAGKSGKK</sequence>
<dbReference type="Pfam" id="PF21884">
    <property type="entry name" value="ZUO1-like_ZHD"/>
    <property type="match status" value="1"/>
</dbReference>
<dbReference type="InterPro" id="IPR001005">
    <property type="entry name" value="SANT/Myb"/>
</dbReference>
<dbReference type="GO" id="GO:0043022">
    <property type="term" value="F:ribosome binding"/>
    <property type="evidence" value="ECO:0007669"/>
    <property type="project" value="InterPro"/>
</dbReference>
<dbReference type="EMBL" id="JADGJH010000642">
    <property type="protein sequence ID" value="KAJ3124931.1"/>
    <property type="molecule type" value="Genomic_DNA"/>
</dbReference>
<proteinExistence type="predicted"/>
<dbReference type="GO" id="GO:0030544">
    <property type="term" value="F:Hsp70 protein binding"/>
    <property type="evidence" value="ECO:0007669"/>
    <property type="project" value="InterPro"/>
</dbReference>
<dbReference type="Pfam" id="PF16717">
    <property type="entry name" value="RAC_head"/>
    <property type="match status" value="1"/>
</dbReference>
<dbReference type="Pfam" id="PF23082">
    <property type="entry name" value="Myb_DNA-binding_2"/>
    <property type="match status" value="1"/>
</dbReference>
<dbReference type="InterPro" id="IPR044634">
    <property type="entry name" value="Zuotin/DnaJC2"/>
</dbReference>
<dbReference type="InterPro" id="IPR001623">
    <property type="entry name" value="DnaJ_domain"/>
</dbReference>
<dbReference type="PANTHER" id="PTHR43999">
    <property type="entry name" value="DNAJ HOMOLOG SUBFAMILY C MEMBER 2"/>
    <property type="match status" value="1"/>
</dbReference>
<dbReference type="InterPro" id="IPR036869">
    <property type="entry name" value="J_dom_sf"/>
</dbReference>
<evidence type="ECO:0000313" key="7">
    <source>
        <dbReference type="EMBL" id="KAJ3124931.1"/>
    </source>
</evidence>
<dbReference type="GO" id="GO:0005829">
    <property type="term" value="C:cytosol"/>
    <property type="evidence" value="ECO:0007669"/>
    <property type="project" value="TreeGrafter"/>
</dbReference>
<dbReference type="InterPro" id="IPR032003">
    <property type="entry name" value="RAC_head"/>
</dbReference>
<dbReference type="PROSITE" id="PS50076">
    <property type="entry name" value="DNAJ_2"/>
    <property type="match status" value="1"/>
</dbReference>
<evidence type="ECO:0000256" key="4">
    <source>
        <dbReference type="SAM" id="MobiDB-lite"/>
    </source>
</evidence>
<feature type="compositionally biased region" description="Basic and acidic residues" evidence="4">
    <location>
        <begin position="544"/>
        <end position="562"/>
    </location>
</feature>
<dbReference type="SMART" id="SM00717">
    <property type="entry name" value="SANT"/>
    <property type="match status" value="2"/>
</dbReference>
<comment type="caution">
    <text evidence="7">The sequence shown here is derived from an EMBL/GenBank/DDBJ whole genome shotgun (WGS) entry which is preliminary data.</text>
</comment>
<evidence type="ECO:0000256" key="1">
    <source>
        <dbReference type="ARBA" id="ARBA00004496"/>
    </source>
</evidence>
<feature type="region of interest" description="Disordered" evidence="4">
    <location>
        <begin position="309"/>
        <end position="359"/>
    </location>
</feature>
<dbReference type="Pfam" id="PF26185">
    <property type="entry name" value="Zuotin_N"/>
    <property type="match status" value="1"/>
</dbReference>
<dbReference type="InterPro" id="IPR042569">
    <property type="entry name" value="RAC_head_sf"/>
</dbReference>
<reference evidence="7" key="1">
    <citation type="submission" date="2020-05" db="EMBL/GenBank/DDBJ databases">
        <title>Phylogenomic resolution of chytrid fungi.</title>
        <authorList>
            <person name="Stajich J.E."/>
            <person name="Amses K."/>
            <person name="Simmons R."/>
            <person name="Seto K."/>
            <person name="Myers J."/>
            <person name="Bonds A."/>
            <person name="Quandt C.A."/>
            <person name="Barry K."/>
            <person name="Liu P."/>
            <person name="Grigoriev I."/>
            <person name="Longcore J.E."/>
            <person name="James T.Y."/>
        </authorList>
    </citation>
    <scope>NUCLEOTIDE SEQUENCE</scope>
    <source>
        <strain evidence="7">JEL0513</strain>
    </source>
</reference>
<dbReference type="Pfam" id="PF00226">
    <property type="entry name" value="DnaJ"/>
    <property type="match status" value="1"/>
</dbReference>
<protein>
    <submittedName>
        <fullName evidence="7">DnaJ (Hsp40), sub C, member 2</fullName>
    </submittedName>
</protein>